<dbReference type="AlphaFoldDB" id="A0A6J6VNW6"/>
<dbReference type="PIRSF" id="PIRSF000446">
    <property type="entry name" value="Mct"/>
    <property type="match status" value="1"/>
</dbReference>
<dbReference type="InterPro" id="IPR001227">
    <property type="entry name" value="Ac_transferase_dom_sf"/>
</dbReference>
<keyword evidence="3" id="KW-0808">Transferase</keyword>
<dbReference type="SUPFAM" id="SSF55048">
    <property type="entry name" value="Probable ACP-binding domain of malonyl-CoA ACP transacylase"/>
    <property type="match status" value="1"/>
</dbReference>
<evidence type="ECO:0000256" key="1">
    <source>
        <dbReference type="ARBA" id="ARBA00008217"/>
    </source>
</evidence>
<dbReference type="EC" id="2.3.1.39" evidence="2"/>
<name>A0A6J6VNW6_9ZZZZ</name>
<accession>A0A6J6VNW6</accession>
<dbReference type="InterPro" id="IPR016036">
    <property type="entry name" value="Malonyl_transacylase_ACP-bd"/>
</dbReference>
<dbReference type="GO" id="GO:0006633">
    <property type="term" value="P:fatty acid biosynthetic process"/>
    <property type="evidence" value="ECO:0007669"/>
    <property type="project" value="TreeGrafter"/>
</dbReference>
<keyword evidence="4" id="KW-0012">Acyltransferase</keyword>
<gene>
    <name evidence="7" type="ORF">UFOPK2958_00031</name>
</gene>
<feature type="domain" description="Malonyl-CoA:ACP transacylase (MAT)" evidence="6">
    <location>
        <begin position="14"/>
        <end position="301"/>
    </location>
</feature>
<dbReference type="Pfam" id="PF00698">
    <property type="entry name" value="Acyl_transf_1"/>
    <property type="match status" value="1"/>
</dbReference>
<proteinExistence type="inferred from homology"/>
<dbReference type="SUPFAM" id="SSF52151">
    <property type="entry name" value="FabD/lysophospholipase-like"/>
    <property type="match status" value="1"/>
</dbReference>
<evidence type="ECO:0000256" key="3">
    <source>
        <dbReference type="ARBA" id="ARBA00022679"/>
    </source>
</evidence>
<dbReference type="InterPro" id="IPR050858">
    <property type="entry name" value="Mal-CoA-ACP_Trans/PKS_FabD"/>
</dbReference>
<dbReference type="PANTHER" id="PTHR42681:SF1">
    <property type="entry name" value="MALONYL-COA-ACYL CARRIER PROTEIN TRANSACYLASE, MITOCHONDRIAL"/>
    <property type="match status" value="1"/>
</dbReference>
<protein>
    <recommendedName>
        <fullName evidence="2">[acyl-carrier-protein] S-malonyltransferase</fullName>
        <ecNumber evidence="2">2.3.1.39</ecNumber>
    </recommendedName>
</protein>
<dbReference type="PANTHER" id="PTHR42681">
    <property type="entry name" value="MALONYL-COA-ACYL CARRIER PROTEIN TRANSACYLASE, MITOCHONDRIAL"/>
    <property type="match status" value="1"/>
</dbReference>
<dbReference type="InterPro" id="IPR016035">
    <property type="entry name" value="Acyl_Trfase/lysoPLipase"/>
</dbReference>
<dbReference type="Gene3D" id="3.40.366.10">
    <property type="entry name" value="Malonyl-Coenzyme A Acyl Carrier Protein, domain 2"/>
    <property type="match status" value="1"/>
</dbReference>
<evidence type="ECO:0000256" key="5">
    <source>
        <dbReference type="ARBA" id="ARBA00048462"/>
    </source>
</evidence>
<dbReference type="InterPro" id="IPR024925">
    <property type="entry name" value="Malonyl_CoA-ACP_transAc"/>
</dbReference>
<organism evidence="7">
    <name type="scientific">freshwater metagenome</name>
    <dbReference type="NCBI Taxonomy" id="449393"/>
    <lineage>
        <taxon>unclassified sequences</taxon>
        <taxon>metagenomes</taxon>
        <taxon>ecological metagenomes</taxon>
    </lineage>
</organism>
<sequence>MTMSPVRDTSVVALFPGQGALTSGAGLPWAGIPSWDLVTAISEVTNVDVAHILLTADHEEVVRTDNAQLATYALSLVGWHAYLETNSPPGLFLGHSLGEFTALVAAGVLDYVAGARLVCARGRAMQQANEEHPGTMAALMGGDDKALVRLSEINNLWLANFNGEGQTVVSGTLEAIEELEQRGRELGWRRVTRLKVGGAFHSPLMATAQEELDRVLAATDFLETDAQVFANVDGLPRHGGDAWRSLLSRQLTEPVQFLRSVVALPDSASQTVEMPPGSVLTGLTKRIRSFAEQHIAEPREDQS</sequence>
<evidence type="ECO:0000256" key="2">
    <source>
        <dbReference type="ARBA" id="ARBA00013258"/>
    </source>
</evidence>
<comment type="similarity">
    <text evidence="1">Belongs to the FabD family.</text>
</comment>
<dbReference type="EMBL" id="CAFAAB010000002">
    <property type="protein sequence ID" value="CAB4773119.1"/>
    <property type="molecule type" value="Genomic_DNA"/>
</dbReference>
<evidence type="ECO:0000259" key="6">
    <source>
        <dbReference type="SMART" id="SM00827"/>
    </source>
</evidence>
<dbReference type="SMART" id="SM00827">
    <property type="entry name" value="PKS_AT"/>
    <property type="match status" value="1"/>
</dbReference>
<evidence type="ECO:0000256" key="4">
    <source>
        <dbReference type="ARBA" id="ARBA00023315"/>
    </source>
</evidence>
<dbReference type="InterPro" id="IPR014043">
    <property type="entry name" value="Acyl_transferase_dom"/>
</dbReference>
<dbReference type="Gene3D" id="3.30.70.250">
    <property type="entry name" value="Malonyl-CoA ACP transacylase, ACP-binding"/>
    <property type="match status" value="1"/>
</dbReference>
<dbReference type="GO" id="GO:0005829">
    <property type="term" value="C:cytosol"/>
    <property type="evidence" value="ECO:0007669"/>
    <property type="project" value="TreeGrafter"/>
</dbReference>
<comment type="catalytic activity">
    <reaction evidence="5">
        <text>holo-[ACP] + malonyl-CoA = malonyl-[ACP] + CoA</text>
        <dbReference type="Rhea" id="RHEA:41792"/>
        <dbReference type="Rhea" id="RHEA-COMP:9623"/>
        <dbReference type="Rhea" id="RHEA-COMP:9685"/>
        <dbReference type="ChEBI" id="CHEBI:57287"/>
        <dbReference type="ChEBI" id="CHEBI:57384"/>
        <dbReference type="ChEBI" id="CHEBI:64479"/>
        <dbReference type="ChEBI" id="CHEBI:78449"/>
        <dbReference type="EC" id="2.3.1.39"/>
    </reaction>
</comment>
<dbReference type="GO" id="GO:0004314">
    <property type="term" value="F:[acyl-carrier-protein] S-malonyltransferase activity"/>
    <property type="evidence" value="ECO:0007669"/>
    <property type="project" value="UniProtKB-EC"/>
</dbReference>
<evidence type="ECO:0000313" key="7">
    <source>
        <dbReference type="EMBL" id="CAB4773119.1"/>
    </source>
</evidence>
<reference evidence="7" key="1">
    <citation type="submission" date="2020-05" db="EMBL/GenBank/DDBJ databases">
        <authorList>
            <person name="Chiriac C."/>
            <person name="Salcher M."/>
            <person name="Ghai R."/>
            <person name="Kavagutti S V."/>
        </authorList>
    </citation>
    <scope>NUCLEOTIDE SEQUENCE</scope>
</reference>